<dbReference type="InterPro" id="IPR037883">
    <property type="entry name" value="Knr4/Smi1-like_sf"/>
</dbReference>
<feature type="domain" description="Knr4/Smi1-like" evidence="1">
    <location>
        <begin position="3"/>
        <end position="138"/>
    </location>
</feature>
<sequence>MKKLEALEQEFGFEYPELYKELYQNNMLNLGEYSSDWLQLTYPKLKANPPLLLYGQDFEVTPIEEIQSIIEEIRDPDDYREINPDYLFVPFGQTGGGDYYCFWYHFPEEIEAAEPLIVLLPHDDVELEILAKNLEDFIFAELCKSVCDVYEEGLIMDGSFKENIDNMLRTHLPYLSEEKQRIVSELYQREWFTHTYKVNYGKGEDSYQGLITREDLEELLEKEIGFLYRNERFNYERDTDSPPLQLQKIEGMLWLYFSPIPEDSSPVYELLKQLNWRKDKNIMDKLAYQRKLSQYTPHSDWATRQKEILEAFLPRLQKLKEFQGFQLVFKDDSTGEIVDLTSLYK</sequence>
<accession>A0A250E7S5</accession>
<dbReference type="EMBL" id="CP022378">
    <property type="protein sequence ID" value="ATA67757.1"/>
    <property type="molecule type" value="Genomic_DNA"/>
</dbReference>
<evidence type="ECO:0000313" key="3">
    <source>
        <dbReference type="Proteomes" id="UP000242855"/>
    </source>
</evidence>
<reference evidence="2 3" key="1">
    <citation type="journal article" date="2017" name="Genome Announc.">
        <title>Twelve Complete Reference Genomes of Clinical Isolates in the Capnocytophaga Genus.</title>
        <authorList>
            <person name="Villarma A."/>
            <person name="Gulvik C.A."/>
            <person name="Rowe L.A."/>
            <person name="Sheth M."/>
            <person name="Juieng P."/>
            <person name="Nicholson A.C."/>
            <person name="Loparev V.N."/>
            <person name="McQuiston J.R."/>
        </authorList>
    </citation>
    <scope>NUCLEOTIDE SEQUENCE [LARGE SCALE GENOMIC DNA]</scope>
    <source>
        <strain evidence="2 3">G7591</strain>
    </source>
</reference>
<gene>
    <name evidence="2" type="ORF">CGC48_03385</name>
</gene>
<dbReference type="Proteomes" id="UP000242855">
    <property type="component" value="Chromosome"/>
</dbReference>
<dbReference type="Gene3D" id="3.40.1580.10">
    <property type="entry name" value="SMI1/KNR4-like"/>
    <property type="match status" value="1"/>
</dbReference>
<dbReference type="SUPFAM" id="SSF160631">
    <property type="entry name" value="SMI1/KNR4-like"/>
    <property type="match status" value="1"/>
</dbReference>
<dbReference type="AlphaFoldDB" id="A0A250E7S5"/>
<proteinExistence type="predicted"/>
<evidence type="ECO:0000313" key="2">
    <source>
        <dbReference type="EMBL" id="ATA67757.1"/>
    </source>
</evidence>
<evidence type="ECO:0000259" key="1">
    <source>
        <dbReference type="Pfam" id="PF09346"/>
    </source>
</evidence>
<dbReference type="Pfam" id="PF09346">
    <property type="entry name" value="SMI1_KNR4"/>
    <property type="match status" value="1"/>
</dbReference>
<organism evidence="2 3">
    <name type="scientific">Capnocytophaga cynodegmi</name>
    <dbReference type="NCBI Taxonomy" id="28189"/>
    <lineage>
        <taxon>Bacteria</taxon>
        <taxon>Pseudomonadati</taxon>
        <taxon>Bacteroidota</taxon>
        <taxon>Flavobacteriia</taxon>
        <taxon>Flavobacteriales</taxon>
        <taxon>Flavobacteriaceae</taxon>
        <taxon>Capnocytophaga</taxon>
    </lineage>
</organism>
<protein>
    <submittedName>
        <fullName evidence="2">SMI1/KNR4 family protein</fullName>
    </submittedName>
</protein>
<dbReference type="InterPro" id="IPR018958">
    <property type="entry name" value="Knr4/Smi1-like_dom"/>
</dbReference>
<dbReference type="KEGG" id="ccyn:CGC48_03385"/>
<dbReference type="GeneID" id="96780837"/>
<name>A0A250E7S5_9FLAO</name>
<dbReference type="RefSeq" id="WP_098028473.1">
    <property type="nucleotide sequence ID" value="NZ_CP022378.1"/>
</dbReference>